<feature type="chain" id="PRO_5011632473" evidence="1">
    <location>
        <begin position="23"/>
        <end position="169"/>
    </location>
</feature>
<proteinExistence type="predicted"/>
<dbReference type="Pfam" id="PF14436">
    <property type="entry name" value="EndoU_bacteria"/>
    <property type="match status" value="1"/>
</dbReference>
<dbReference type="EMBL" id="FNEM01000011">
    <property type="protein sequence ID" value="SDJ64432.1"/>
    <property type="molecule type" value="Genomic_DNA"/>
</dbReference>
<accession>A0A1G8VEA8</accession>
<reference evidence="4" key="1">
    <citation type="submission" date="2016-10" db="EMBL/GenBank/DDBJ databases">
        <authorList>
            <person name="Varghese N."/>
            <person name="Submissions S."/>
        </authorList>
    </citation>
    <scope>NUCLEOTIDE SEQUENCE [LARGE SCALE GENOMIC DNA]</scope>
    <source>
        <strain evidence="4">DSM 23317</strain>
    </source>
</reference>
<name>A0A1G8VEA8_9GAMM</name>
<organism evidence="3 4">
    <name type="scientific">Ferrimonas sediminum</name>
    <dbReference type="NCBI Taxonomy" id="718193"/>
    <lineage>
        <taxon>Bacteria</taxon>
        <taxon>Pseudomonadati</taxon>
        <taxon>Pseudomonadota</taxon>
        <taxon>Gammaproteobacteria</taxon>
        <taxon>Alteromonadales</taxon>
        <taxon>Ferrimonadaceae</taxon>
        <taxon>Ferrimonas</taxon>
    </lineage>
</organism>
<feature type="signal peptide" evidence="1">
    <location>
        <begin position="1"/>
        <end position="22"/>
    </location>
</feature>
<sequence length="169" mass="18753">MRQGWFIGLMAWVVLGWQPALADDCQQNHTRWSDTRPAVNIGHVITGEINKKGRAVGFHSRSGGKDPQGARLIRVTAQPNSKGIYRGQVALCNGQGWTDKRANSTFYPDSWSHDQVVDAIIKAYRASDQPEYGKWSGTVDGITIEGYMCNQGQSHCPKGNINTAYPIYQ</sequence>
<keyword evidence="1" id="KW-0732">Signal</keyword>
<dbReference type="GO" id="GO:0004519">
    <property type="term" value="F:endonuclease activity"/>
    <property type="evidence" value="ECO:0007669"/>
    <property type="project" value="InterPro"/>
</dbReference>
<dbReference type="OrthoDB" id="8478289at2"/>
<keyword evidence="4" id="KW-1185">Reference proteome</keyword>
<feature type="domain" description="Bacterial EndoU nuclease" evidence="2">
    <location>
        <begin position="41"/>
        <end position="167"/>
    </location>
</feature>
<dbReference type="AlphaFoldDB" id="A0A1G8VEA8"/>
<gene>
    <name evidence="3" type="ORF">SAMN04488540_11117</name>
</gene>
<dbReference type="Proteomes" id="UP000199527">
    <property type="component" value="Unassembled WGS sequence"/>
</dbReference>
<protein>
    <submittedName>
        <fullName evidence="3">EndoU nuclease</fullName>
    </submittedName>
</protein>
<evidence type="ECO:0000259" key="2">
    <source>
        <dbReference type="Pfam" id="PF14436"/>
    </source>
</evidence>
<evidence type="ECO:0000256" key="1">
    <source>
        <dbReference type="SAM" id="SignalP"/>
    </source>
</evidence>
<dbReference type="RefSeq" id="WP_090365845.1">
    <property type="nucleotide sequence ID" value="NZ_FNEM01000011.1"/>
</dbReference>
<evidence type="ECO:0000313" key="3">
    <source>
        <dbReference type="EMBL" id="SDJ64432.1"/>
    </source>
</evidence>
<evidence type="ECO:0000313" key="4">
    <source>
        <dbReference type="Proteomes" id="UP000199527"/>
    </source>
</evidence>
<dbReference type="InterPro" id="IPR029501">
    <property type="entry name" value="EndoU_bac"/>
</dbReference>